<protein>
    <submittedName>
        <fullName evidence="1">Uncharacterized protein</fullName>
    </submittedName>
</protein>
<dbReference type="AlphaFoldDB" id="A0A822YYA6"/>
<dbReference type="EMBL" id="DUZY01000004">
    <property type="protein sequence ID" value="DAD37642.1"/>
    <property type="molecule type" value="Genomic_DNA"/>
</dbReference>
<sequence>MTLITVSNFTVFQNKNAPDFQNKDELT</sequence>
<proteinExistence type="predicted"/>
<name>A0A822YYA6_NELNU</name>
<keyword evidence="2" id="KW-1185">Reference proteome</keyword>
<evidence type="ECO:0000313" key="2">
    <source>
        <dbReference type="Proteomes" id="UP000607653"/>
    </source>
</evidence>
<reference evidence="1 2" key="1">
    <citation type="journal article" date="2020" name="Mol. Biol. Evol.">
        <title>Distinct Expression and Methylation Patterns for Genes with Different Fates following a Single Whole-Genome Duplication in Flowering Plants.</title>
        <authorList>
            <person name="Shi T."/>
            <person name="Rahmani R.S."/>
            <person name="Gugger P.F."/>
            <person name="Wang M."/>
            <person name="Li H."/>
            <person name="Zhang Y."/>
            <person name="Li Z."/>
            <person name="Wang Q."/>
            <person name="Van de Peer Y."/>
            <person name="Marchal K."/>
            <person name="Chen J."/>
        </authorList>
    </citation>
    <scope>NUCLEOTIDE SEQUENCE [LARGE SCALE GENOMIC DNA]</scope>
    <source>
        <tissue evidence="1">Leaf</tissue>
    </source>
</reference>
<organism evidence="1 2">
    <name type="scientific">Nelumbo nucifera</name>
    <name type="common">Sacred lotus</name>
    <dbReference type="NCBI Taxonomy" id="4432"/>
    <lineage>
        <taxon>Eukaryota</taxon>
        <taxon>Viridiplantae</taxon>
        <taxon>Streptophyta</taxon>
        <taxon>Embryophyta</taxon>
        <taxon>Tracheophyta</taxon>
        <taxon>Spermatophyta</taxon>
        <taxon>Magnoliopsida</taxon>
        <taxon>Proteales</taxon>
        <taxon>Nelumbonaceae</taxon>
        <taxon>Nelumbo</taxon>
    </lineage>
</organism>
<accession>A0A822YYA6</accession>
<evidence type="ECO:0000313" key="1">
    <source>
        <dbReference type="EMBL" id="DAD37642.1"/>
    </source>
</evidence>
<comment type="caution">
    <text evidence="1">The sequence shown here is derived from an EMBL/GenBank/DDBJ whole genome shotgun (WGS) entry which is preliminary data.</text>
</comment>
<gene>
    <name evidence="1" type="ORF">HUJ06_008283</name>
</gene>
<dbReference type="Proteomes" id="UP000607653">
    <property type="component" value="Unassembled WGS sequence"/>
</dbReference>